<dbReference type="SUPFAM" id="SSF53335">
    <property type="entry name" value="S-adenosyl-L-methionine-dependent methyltransferases"/>
    <property type="match status" value="1"/>
</dbReference>
<keyword evidence="2" id="KW-0489">Methyltransferase</keyword>
<reference evidence="2" key="2">
    <citation type="journal article" date="2021" name="Microbiome">
        <title>Successional dynamics and alternative stable states in a saline activated sludge microbial community over 9 years.</title>
        <authorList>
            <person name="Wang Y."/>
            <person name="Ye J."/>
            <person name="Ju F."/>
            <person name="Liu L."/>
            <person name="Boyd J.A."/>
            <person name="Deng Y."/>
            <person name="Parks D.H."/>
            <person name="Jiang X."/>
            <person name="Yin X."/>
            <person name="Woodcroft B.J."/>
            <person name="Tyson G.W."/>
            <person name="Hugenholtz P."/>
            <person name="Polz M.F."/>
            <person name="Zhang T."/>
        </authorList>
    </citation>
    <scope>NUCLEOTIDE SEQUENCE</scope>
    <source>
        <strain evidence="2">HKST-UBA02</strain>
    </source>
</reference>
<sequence length="266" mass="29480">MEDHFWWYRGLHRLVLDRIADAFPEPPRDILDAGCGTGGMLRKLAERYPSARLRGIDFSPHAVAFASGRTSMHAPTRGNDAISTHLRADLELARASVSAVPFPDASFDLVVSLDVLYHAGVEDDVAAMAELTRVLRPGGTLLLNLPAFESLRSSHDRAIHTARRYRKADLVDRLRRAGLEPFRVHYWNGFLFPALAAVRWLRRREARDDGPVAPSDVRPLATPINRALETALAVERGWLQHAPLPFGLSVLALSHRPSGARGGEKP</sequence>
<dbReference type="Proteomes" id="UP000739538">
    <property type="component" value="Unassembled WGS sequence"/>
</dbReference>
<evidence type="ECO:0000313" key="2">
    <source>
        <dbReference type="EMBL" id="MCA9755873.1"/>
    </source>
</evidence>
<dbReference type="EMBL" id="JAGQHS010000034">
    <property type="protein sequence ID" value="MCA9755873.1"/>
    <property type="molecule type" value="Genomic_DNA"/>
</dbReference>
<dbReference type="InterPro" id="IPR013216">
    <property type="entry name" value="Methyltransf_11"/>
</dbReference>
<dbReference type="AlphaFoldDB" id="A0A956SF15"/>
<evidence type="ECO:0000313" key="3">
    <source>
        <dbReference type="Proteomes" id="UP000739538"/>
    </source>
</evidence>
<dbReference type="Pfam" id="PF08241">
    <property type="entry name" value="Methyltransf_11"/>
    <property type="match status" value="1"/>
</dbReference>
<name>A0A956SF15_UNCEI</name>
<accession>A0A956SF15</accession>
<dbReference type="PANTHER" id="PTHR43591:SF24">
    <property type="entry name" value="2-METHOXY-6-POLYPRENYL-1,4-BENZOQUINOL METHYLASE, MITOCHONDRIAL"/>
    <property type="match status" value="1"/>
</dbReference>
<dbReference type="GO" id="GO:0032259">
    <property type="term" value="P:methylation"/>
    <property type="evidence" value="ECO:0007669"/>
    <property type="project" value="UniProtKB-KW"/>
</dbReference>
<protein>
    <submittedName>
        <fullName evidence="2">Class I SAM-dependent methyltransferase</fullName>
    </submittedName>
</protein>
<dbReference type="GO" id="GO:0008757">
    <property type="term" value="F:S-adenosylmethionine-dependent methyltransferase activity"/>
    <property type="evidence" value="ECO:0007669"/>
    <property type="project" value="InterPro"/>
</dbReference>
<proteinExistence type="predicted"/>
<comment type="caution">
    <text evidence="2">The sequence shown here is derived from an EMBL/GenBank/DDBJ whole genome shotgun (WGS) entry which is preliminary data.</text>
</comment>
<dbReference type="PANTHER" id="PTHR43591">
    <property type="entry name" value="METHYLTRANSFERASE"/>
    <property type="match status" value="1"/>
</dbReference>
<dbReference type="InterPro" id="IPR029063">
    <property type="entry name" value="SAM-dependent_MTases_sf"/>
</dbReference>
<evidence type="ECO:0000259" key="1">
    <source>
        <dbReference type="Pfam" id="PF08241"/>
    </source>
</evidence>
<keyword evidence="2" id="KW-0808">Transferase</keyword>
<gene>
    <name evidence="2" type="ORF">KDA27_08740</name>
</gene>
<feature type="domain" description="Methyltransferase type 11" evidence="1">
    <location>
        <begin position="31"/>
        <end position="142"/>
    </location>
</feature>
<dbReference type="Gene3D" id="3.40.50.150">
    <property type="entry name" value="Vaccinia Virus protein VP39"/>
    <property type="match status" value="1"/>
</dbReference>
<reference evidence="2" key="1">
    <citation type="submission" date="2020-04" db="EMBL/GenBank/DDBJ databases">
        <authorList>
            <person name="Zhang T."/>
        </authorList>
    </citation>
    <scope>NUCLEOTIDE SEQUENCE</scope>
    <source>
        <strain evidence="2">HKST-UBA02</strain>
    </source>
</reference>
<dbReference type="CDD" id="cd02440">
    <property type="entry name" value="AdoMet_MTases"/>
    <property type="match status" value="1"/>
</dbReference>
<organism evidence="2 3">
    <name type="scientific">Eiseniibacteriota bacterium</name>
    <dbReference type="NCBI Taxonomy" id="2212470"/>
    <lineage>
        <taxon>Bacteria</taxon>
        <taxon>Candidatus Eiseniibacteriota</taxon>
    </lineage>
</organism>